<evidence type="ECO:0000256" key="2">
    <source>
        <dbReference type="ARBA" id="ARBA00008017"/>
    </source>
</evidence>
<evidence type="ECO:0000313" key="11">
    <source>
        <dbReference type="EMBL" id="MBB5021404.1"/>
    </source>
</evidence>
<evidence type="ECO:0000256" key="4">
    <source>
        <dbReference type="ARBA" id="ARBA00022692"/>
    </source>
</evidence>
<keyword evidence="6 7" id="KW-0472">Membrane</keyword>
<accession>A0A7W8DGI7</accession>
<feature type="transmembrane region" description="Helical" evidence="7">
    <location>
        <begin position="63"/>
        <end position="80"/>
    </location>
</feature>
<comment type="caution">
    <text evidence="11">The sequence shown here is derived from an EMBL/GenBank/DDBJ whole genome shotgun (WGS) entry which is preliminary data.</text>
</comment>
<dbReference type="SUPFAM" id="SSF82861">
    <property type="entry name" value="Mechanosensitive channel protein MscS (YggB), transmembrane region"/>
    <property type="match status" value="1"/>
</dbReference>
<feature type="transmembrane region" description="Helical" evidence="7">
    <location>
        <begin position="92"/>
        <end position="113"/>
    </location>
</feature>
<dbReference type="EMBL" id="JACHID010000003">
    <property type="protein sequence ID" value="MBB5021404.1"/>
    <property type="molecule type" value="Genomic_DNA"/>
</dbReference>
<name>A0A7W8DGI7_9BACT</name>
<feature type="domain" description="Mechanosensitive ion channel MscS" evidence="8">
    <location>
        <begin position="179"/>
        <end position="245"/>
    </location>
</feature>
<dbReference type="GO" id="GO:0005886">
    <property type="term" value="C:plasma membrane"/>
    <property type="evidence" value="ECO:0007669"/>
    <property type="project" value="UniProtKB-SubCell"/>
</dbReference>
<evidence type="ECO:0000256" key="1">
    <source>
        <dbReference type="ARBA" id="ARBA00004651"/>
    </source>
</evidence>
<feature type="domain" description="Mechanosensitive ion channel MscS C-terminal" evidence="9">
    <location>
        <begin position="253"/>
        <end position="337"/>
    </location>
</feature>
<feature type="transmembrane region" description="Helical" evidence="7">
    <location>
        <begin position="12"/>
        <end position="32"/>
    </location>
</feature>
<evidence type="ECO:0000313" key="12">
    <source>
        <dbReference type="Proteomes" id="UP000528322"/>
    </source>
</evidence>
<dbReference type="Pfam" id="PF00924">
    <property type="entry name" value="MS_channel_2nd"/>
    <property type="match status" value="1"/>
</dbReference>
<feature type="transmembrane region" description="Helical" evidence="7">
    <location>
        <begin position="133"/>
        <end position="152"/>
    </location>
</feature>
<evidence type="ECO:0000256" key="5">
    <source>
        <dbReference type="ARBA" id="ARBA00022989"/>
    </source>
</evidence>
<dbReference type="Pfam" id="PF21088">
    <property type="entry name" value="MS_channel_1st"/>
    <property type="match status" value="1"/>
</dbReference>
<dbReference type="InterPro" id="IPR045042">
    <property type="entry name" value="YnaI-like"/>
</dbReference>
<dbReference type="Pfam" id="PF21082">
    <property type="entry name" value="MS_channel_3rd"/>
    <property type="match status" value="1"/>
</dbReference>
<dbReference type="InterPro" id="IPR023408">
    <property type="entry name" value="MscS_beta-dom_sf"/>
</dbReference>
<dbReference type="Gene3D" id="2.30.30.60">
    <property type="match status" value="1"/>
</dbReference>
<gene>
    <name evidence="11" type="ORF">HNR37_000713</name>
</gene>
<dbReference type="InterPro" id="IPR011066">
    <property type="entry name" value="MscS_channel_C_sf"/>
</dbReference>
<proteinExistence type="inferred from homology"/>
<dbReference type="Gene3D" id="1.10.287.1260">
    <property type="match status" value="1"/>
</dbReference>
<evidence type="ECO:0000259" key="10">
    <source>
        <dbReference type="Pfam" id="PF21088"/>
    </source>
</evidence>
<dbReference type="InterPro" id="IPR011014">
    <property type="entry name" value="MscS_channel_TM-2"/>
</dbReference>
<evidence type="ECO:0000256" key="7">
    <source>
        <dbReference type="SAM" id="Phobius"/>
    </source>
</evidence>
<keyword evidence="4 7" id="KW-0812">Transmembrane</keyword>
<evidence type="ECO:0000256" key="6">
    <source>
        <dbReference type="ARBA" id="ARBA00023136"/>
    </source>
</evidence>
<feature type="domain" description="Mechanosensitive ion channel transmembrane helices 2/3" evidence="10">
    <location>
        <begin position="139"/>
        <end position="176"/>
    </location>
</feature>
<dbReference type="Gene3D" id="3.30.70.100">
    <property type="match status" value="1"/>
</dbReference>
<sequence length="360" mass="40966">MELLSSYIPTAYTPYVYAAILITLGFVVKFLFEQVVIRFLHRIFYKAGWSFGQRALTTIHKPFAYFILLVYFNLALQAVELSGMGQLLLSKLLVALLFINIYYLASGLFSLVFSEIKEKYQRADSQQEHILPFIENFARLFLIVIVLIAAVQNMGYNVSGLVASLGIGGIAVALAARESIANIFGSITILFDKPFSVGDWVKGNNFEGIVEEVGFRSTRIRTFAKTLITVPNSEVTNIVVENFSRMPIRRVFFHIGILYSTPPEVISQIVEDIRKMLSEHEAVDQEFFMVKFTTFGSHSLDIMIYYFTKTTAWEEHLSVREDINLRIMSIVHGHGSDFAFPTNTIHFGDELRLRRESFDA</sequence>
<evidence type="ECO:0000256" key="3">
    <source>
        <dbReference type="ARBA" id="ARBA00022475"/>
    </source>
</evidence>
<reference evidence="11 12" key="1">
    <citation type="submission" date="2020-08" db="EMBL/GenBank/DDBJ databases">
        <title>Genomic Encyclopedia of Type Strains, Phase IV (KMG-IV): sequencing the most valuable type-strain genomes for metagenomic binning, comparative biology and taxonomic classification.</title>
        <authorList>
            <person name="Goeker M."/>
        </authorList>
    </citation>
    <scope>NUCLEOTIDE SEQUENCE [LARGE SCALE GENOMIC DNA]</scope>
    <source>
        <strain evidence="11 12">DSM 22071</strain>
    </source>
</reference>
<dbReference type="PANTHER" id="PTHR43634">
    <property type="entry name" value="OW CONDUCTANCE MECHANOSENSITIVE CHANNEL"/>
    <property type="match status" value="1"/>
</dbReference>
<dbReference type="InterPro" id="IPR010920">
    <property type="entry name" value="LSM_dom_sf"/>
</dbReference>
<protein>
    <submittedName>
        <fullName evidence="11">MscS family membrane protein</fullName>
    </submittedName>
</protein>
<dbReference type="Proteomes" id="UP000528322">
    <property type="component" value="Unassembled WGS sequence"/>
</dbReference>
<keyword evidence="5 7" id="KW-1133">Transmembrane helix</keyword>
<feature type="transmembrane region" description="Helical" evidence="7">
    <location>
        <begin position="158"/>
        <end position="176"/>
    </location>
</feature>
<evidence type="ECO:0000259" key="9">
    <source>
        <dbReference type="Pfam" id="PF21082"/>
    </source>
</evidence>
<dbReference type="AlphaFoldDB" id="A0A7W8DGI7"/>
<dbReference type="SUPFAM" id="SSF50182">
    <property type="entry name" value="Sm-like ribonucleoproteins"/>
    <property type="match status" value="1"/>
</dbReference>
<dbReference type="GO" id="GO:0008381">
    <property type="term" value="F:mechanosensitive monoatomic ion channel activity"/>
    <property type="evidence" value="ECO:0007669"/>
    <property type="project" value="UniProtKB-ARBA"/>
</dbReference>
<dbReference type="RefSeq" id="WP_183730029.1">
    <property type="nucleotide sequence ID" value="NZ_JACHID010000003.1"/>
</dbReference>
<dbReference type="InterPro" id="IPR006685">
    <property type="entry name" value="MscS_channel_2nd"/>
</dbReference>
<dbReference type="InterPro" id="IPR049142">
    <property type="entry name" value="MS_channel_1st"/>
</dbReference>
<comment type="similarity">
    <text evidence="2">Belongs to the MscS (TC 1.A.23) family.</text>
</comment>
<comment type="subcellular location">
    <subcellularLocation>
        <location evidence="1">Cell membrane</location>
        <topology evidence="1">Multi-pass membrane protein</topology>
    </subcellularLocation>
</comment>
<evidence type="ECO:0000259" key="8">
    <source>
        <dbReference type="Pfam" id="PF00924"/>
    </source>
</evidence>
<keyword evidence="12" id="KW-1185">Reference proteome</keyword>
<dbReference type="PANTHER" id="PTHR43634:SF2">
    <property type="entry name" value="LOW CONDUCTANCE MECHANOSENSITIVE CHANNEL YNAI"/>
    <property type="match status" value="1"/>
</dbReference>
<organism evidence="11 12">
    <name type="scientific">Desulfurispira natronophila</name>
    <dbReference type="NCBI Taxonomy" id="682562"/>
    <lineage>
        <taxon>Bacteria</taxon>
        <taxon>Pseudomonadati</taxon>
        <taxon>Chrysiogenota</taxon>
        <taxon>Chrysiogenia</taxon>
        <taxon>Chrysiogenales</taxon>
        <taxon>Chrysiogenaceae</taxon>
        <taxon>Desulfurispira</taxon>
    </lineage>
</organism>
<dbReference type="InterPro" id="IPR049278">
    <property type="entry name" value="MS_channel_C"/>
</dbReference>
<keyword evidence="3" id="KW-1003">Cell membrane</keyword>
<dbReference type="SUPFAM" id="SSF82689">
    <property type="entry name" value="Mechanosensitive channel protein MscS (YggB), C-terminal domain"/>
    <property type="match status" value="1"/>
</dbReference>